<dbReference type="PROSITE" id="PS50931">
    <property type="entry name" value="HTH_LYSR"/>
    <property type="match status" value="1"/>
</dbReference>
<dbReference type="GO" id="GO:0006351">
    <property type="term" value="P:DNA-templated transcription"/>
    <property type="evidence" value="ECO:0007669"/>
    <property type="project" value="TreeGrafter"/>
</dbReference>
<gene>
    <name evidence="6" type="ORF">F960_04108</name>
</gene>
<dbReference type="InterPro" id="IPR036388">
    <property type="entry name" value="WH-like_DNA-bd_sf"/>
</dbReference>
<dbReference type="SUPFAM" id="SSF46785">
    <property type="entry name" value="Winged helix' DNA-binding domain"/>
    <property type="match status" value="1"/>
</dbReference>
<evidence type="ECO:0000259" key="5">
    <source>
        <dbReference type="PROSITE" id="PS50931"/>
    </source>
</evidence>
<keyword evidence="4" id="KW-0804">Transcription</keyword>
<dbReference type="Pfam" id="PF00126">
    <property type="entry name" value="HTH_1"/>
    <property type="match status" value="1"/>
</dbReference>
<feature type="domain" description="HTH lysR-type" evidence="5">
    <location>
        <begin position="5"/>
        <end position="62"/>
    </location>
</feature>
<dbReference type="EMBL" id="APPN01000083">
    <property type="protein sequence ID" value="ENV31741.1"/>
    <property type="molecule type" value="Genomic_DNA"/>
</dbReference>
<dbReference type="InterPro" id="IPR000847">
    <property type="entry name" value="LysR_HTH_N"/>
</dbReference>
<dbReference type="GO" id="GO:0043565">
    <property type="term" value="F:sequence-specific DNA binding"/>
    <property type="evidence" value="ECO:0007669"/>
    <property type="project" value="TreeGrafter"/>
</dbReference>
<dbReference type="FunFam" id="1.10.10.10:FF:000001">
    <property type="entry name" value="LysR family transcriptional regulator"/>
    <property type="match status" value="1"/>
</dbReference>
<comment type="caution">
    <text evidence="6">The sequence shown here is derived from an EMBL/GenBank/DDBJ whole genome shotgun (WGS) entry which is preliminary data.</text>
</comment>
<dbReference type="GO" id="GO:0003700">
    <property type="term" value="F:DNA-binding transcription factor activity"/>
    <property type="evidence" value="ECO:0007669"/>
    <property type="project" value="InterPro"/>
</dbReference>
<dbReference type="Pfam" id="PF03466">
    <property type="entry name" value="LysR_substrate"/>
    <property type="match status" value="1"/>
</dbReference>
<evidence type="ECO:0000256" key="2">
    <source>
        <dbReference type="ARBA" id="ARBA00023015"/>
    </source>
</evidence>
<dbReference type="InterPro" id="IPR058163">
    <property type="entry name" value="LysR-type_TF_proteobact-type"/>
</dbReference>
<dbReference type="SUPFAM" id="SSF53850">
    <property type="entry name" value="Periplasmic binding protein-like II"/>
    <property type="match status" value="1"/>
</dbReference>
<dbReference type="Proteomes" id="UP000013117">
    <property type="component" value="Unassembled WGS sequence"/>
</dbReference>
<evidence type="ECO:0000313" key="7">
    <source>
        <dbReference type="Proteomes" id="UP000013117"/>
    </source>
</evidence>
<reference evidence="6 7" key="1">
    <citation type="submission" date="2013-02" db="EMBL/GenBank/DDBJ databases">
        <title>The Genome Sequence of Acinetobacter gerneri CIP 107464.</title>
        <authorList>
            <consortium name="The Broad Institute Genome Sequencing Platform"/>
            <consortium name="The Broad Institute Genome Sequencing Center for Infectious Disease"/>
            <person name="Cerqueira G."/>
            <person name="Feldgarden M."/>
            <person name="Courvalin P."/>
            <person name="Perichon B."/>
            <person name="Grillot-Courvalin C."/>
            <person name="Clermont D."/>
            <person name="Rocha E."/>
            <person name="Yoon E.-J."/>
            <person name="Nemec A."/>
            <person name="Walker B."/>
            <person name="Young S.K."/>
            <person name="Zeng Q."/>
            <person name="Gargeya S."/>
            <person name="Fitzgerald M."/>
            <person name="Haas B."/>
            <person name="Abouelleil A."/>
            <person name="Alvarado L."/>
            <person name="Arachchi H.M."/>
            <person name="Berlin A.M."/>
            <person name="Chapman S.B."/>
            <person name="Dewar J."/>
            <person name="Goldberg J."/>
            <person name="Griggs A."/>
            <person name="Gujja S."/>
            <person name="Hansen M."/>
            <person name="Howarth C."/>
            <person name="Imamovic A."/>
            <person name="Larimer J."/>
            <person name="McCowan C."/>
            <person name="Murphy C."/>
            <person name="Neiman D."/>
            <person name="Pearson M."/>
            <person name="Priest M."/>
            <person name="Roberts A."/>
            <person name="Saif S."/>
            <person name="Shea T."/>
            <person name="Sisk P."/>
            <person name="Sykes S."/>
            <person name="Wortman J."/>
            <person name="Nusbaum C."/>
            <person name="Birren B."/>
        </authorList>
    </citation>
    <scope>NUCLEOTIDE SEQUENCE [LARGE SCALE GENOMIC DNA]</scope>
    <source>
        <strain evidence="6 7">CIP 107464</strain>
    </source>
</reference>
<dbReference type="PANTHER" id="PTHR30537:SF72">
    <property type="entry name" value="LYSR FAMILY TRANSCRIPTIONAL REGULATOR"/>
    <property type="match status" value="1"/>
</dbReference>
<dbReference type="InterPro" id="IPR005119">
    <property type="entry name" value="LysR_subst-bd"/>
</dbReference>
<keyword evidence="3" id="KW-0238">DNA-binding</keyword>
<comment type="similarity">
    <text evidence="1">Belongs to the LysR transcriptional regulatory family.</text>
</comment>
<evidence type="ECO:0000256" key="3">
    <source>
        <dbReference type="ARBA" id="ARBA00023125"/>
    </source>
</evidence>
<evidence type="ECO:0000313" key="6">
    <source>
        <dbReference type="EMBL" id="ENV31741.1"/>
    </source>
</evidence>
<dbReference type="AlphaFoldDB" id="N8Y4Z1"/>
<dbReference type="HOGENOM" id="CLU_039613_16_3_6"/>
<dbReference type="Gene3D" id="1.10.10.10">
    <property type="entry name" value="Winged helix-like DNA-binding domain superfamily/Winged helix DNA-binding domain"/>
    <property type="match status" value="1"/>
</dbReference>
<evidence type="ECO:0000256" key="1">
    <source>
        <dbReference type="ARBA" id="ARBA00009437"/>
    </source>
</evidence>
<dbReference type="Gene3D" id="3.40.190.290">
    <property type="match status" value="1"/>
</dbReference>
<organism evidence="6 7">
    <name type="scientific">Acinetobacter gerneri DSM 14967 = CIP 107464 = MTCC 9824</name>
    <dbReference type="NCBI Taxonomy" id="1120926"/>
    <lineage>
        <taxon>Bacteria</taxon>
        <taxon>Pseudomonadati</taxon>
        <taxon>Pseudomonadota</taxon>
        <taxon>Gammaproteobacteria</taxon>
        <taxon>Moraxellales</taxon>
        <taxon>Moraxellaceae</taxon>
        <taxon>Acinetobacter</taxon>
    </lineage>
</organism>
<evidence type="ECO:0000256" key="4">
    <source>
        <dbReference type="ARBA" id="ARBA00023163"/>
    </source>
</evidence>
<proteinExistence type="inferred from homology"/>
<dbReference type="InterPro" id="IPR036390">
    <property type="entry name" value="WH_DNA-bd_sf"/>
</dbReference>
<dbReference type="STRING" id="202952.GCA_000747725_01266"/>
<sequence length="303" mass="35316">MVCMDKIERLKVFCLVAENKSFSQVAKLLNLPRSTITYAIQTLEKEYEVLLFYRTTRSVSLTHVGQDFYEEAQYLIKNLKDLNRFKTMSKKSGGKISIGMPQRIATQILLPCLNEYYKNYPDIQISLNSQDHYSHLMNEQLDCVVRVGNVQDEYLISRNIGNVKIKTYASPNYIDHYGLPRDVSDLETHIAVEYRVGKIQSDLATLHFKKNNVKVPYLVVVENSEAYLQAGLAGLGIIQIPEYDAYLYLQNNHLVDIFQNIEPQEVPIQMLFLDRKYRPQYFQDFIVWLKDILKQKLLILENL</sequence>
<dbReference type="PANTHER" id="PTHR30537">
    <property type="entry name" value="HTH-TYPE TRANSCRIPTIONAL REGULATOR"/>
    <property type="match status" value="1"/>
</dbReference>
<dbReference type="PATRIC" id="fig|1120926.3.peg.3995"/>
<name>N8Y4Z1_9GAMM</name>
<keyword evidence="7" id="KW-1185">Reference proteome</keyword>
<protein>
    <recommendedName>
        <fullName evidence="5">HTH lysR-type domain-containing protein</fullName>
    </recommendedName>
</protein>
<keyword evidence="2" id="KW-0805">Transcription regulation</keyword>
<accession>N8Y4Z1</accession>
<dbReference type="eggNOG" id="COG0583">
    <property type="taxonomic scope" value="Bacteria"/>
</dbReference>